<evidence type="ECO:0000313" key="2">
    <source>
        <dbReference type="Proteomes" id="UP000019741"/>
    </source>
</evidence>
<protein>
    <submittedName>
        <fullName evidence="1">Uncharacterized protein</fullName>
    </submittedName>
</protein>
<reference evidence="1 2" key="1">
    <citation type="submission" date="2014-02" db="EMBL/GenBank/DDBJ databases">
        <title>The complete genome of the phage of Vibrio sp. which is highly homologous to Vibro cyclitrophicus was sequenced and analyzed.</title>
        <authorList>
            <person name="Li Z."/>
            <person name="Xu Y."/>
            <person name="Zhang J."/>
        </authorList>
    </citation>
    <scope>NUCLEOTIDE SEQUENCE [LARGE SCALE GENOMIC DNA]</scope>
    <source>
        <strain evidence="1">Phi-Vc1</strain>
    </source>
</reference>
<gene>
    <name evidence="1" type="ORF">PV_011</name>
</gene>
<sequence length="705" mass="78789">MAEIQRTARRQFVSQTRTRAIGINTQQGDERTAILSGLAKFASAGNAEANRQQKAEIETQKALGASRAAQDLLVADQNRQGITEEDTLAAKLSYNAIVGKSDTIKAGNDFAEWYQANADVDEETIEAKKAELYQPLFEKYAGDERSLKQISLQVQESQFNLIPVQEKIRGQYQHQKNTEALTMSLGNMLSDPNADVEHLLTTEVPAQAKALNLSEFDYKKMIMSEMTNRAANGDGRLLEKLKSTDWAKDSVLISKAESAYNQFTSRENAIAIGDALGQIELDNKALTEPWSTTLRKVEQLNKQFPNAVSAAKVAQMKQARANATKENKANTVMMAVSWDNLFNEDGLPLQLDGRYTPEQKKKFVKGLDKIFADKTQELIAGGVSETEANTIMMKQRLDWSRVNRVKVPLLEQNLQGLLSLNPEDYETAEGLPAYANDALATLGAMDAQILELYFSGRDEKTFAANIKAGLATREPYSAFKRAVNIKNNPYKSTQAIRTEISDEVSIQVEEKLDVSWRAKLGGAKDVPAWQVAQLKSRVNDTAMTNAYNGMLDPETNAKQSVAEVMKDYQPTFNGTMININKAKLAKDIKVPVKKVDEYIEAFTLSSLDKLSEQYGGEVLAEDVSLDFSPNGTFIYRYKGGEQLGGRLLQEDLYKIGRNADLQKLRDLRSETIKERNERLAEEETARQHAEHMALFYKEWGESLKH</sequence>
<keyword evidence="2" id="KW-1185">Reference proteome</keyword>
<dbReference type="Proteomes" id="UP000019741">
    <property type="component" value="Segment"/>
</dbReference>
<dbReference type="EMBL" id="KJ502657">
    <property type="protein sequence ID" value="AHN84662.1"/>
    <property type="molecule type" value="Genomic_DNA"/>
</dbReference>
<accession>X2KPK1</accession>
<name>X2KPK1_9CAUD</name>
<evidence type="ECO:0000313" key="1">
    <source>
        <dbReference type="EMBL" id="AHN84662.1"/>
    </source>
</evidence>
<organism evidence="1 2">
    <name type="scientific">Vibrio phage Vc1</name>
    <dbReference type="NCBI Taxonomy" id="1480731"/>
    <lineage>
        <taxon>Viruses</taxon>
        <taxon>Duplodnaviria</taxon>
        <taxon>Heunggongvirae</taxon>
        <taxon>Uroviricota</taxon>
        <taxon>Caudoviricetes</taxon>
        <taxon>Drexlerviridae</taxon>
        <taxon>Jhansiroadvirus</taxon>
        <taxon>Jhansiroadvirus gwaliVC1</taxon>
    </lineage>
</organism>
<proteinExistence type="predicted"/>